<evidence type="ECO:0000313" key="4">
    <source>
        <dbReference type="Proteomes" id="UP000198304"/>
    </source>
</evidence>
<dbReference type="SMART" id="SM00530">
    <property type="entry name" value="HTH_XRE"/>
    <property type="match status" value="1"/>
</dbReference>
<evidence type="ECO:0000256" key="1">
    <source>
        <dbReference type="ARBA" id="ARBA00023125"/>
    </source>
</evidence>
<evidence type="ECO:0000259" key="2">
    <source>
        <dbReference type="PROSITE" id="PS50943"/>
    </source>
</evidence>
<dbReference type="SUPFAM" id="SSF47413">
    <property type="entry name" value="lambda repressor-like DNA-binding domains"/>
    <property type="match status" value="1"/>
</dbReference>
<feature type="domain" description="HTH cro/C1-type" evidence="2">
    <location>
        <begin position="7"/>
        <end position="65"/>
    </location>
</feature>
<dbReference type="RefSeq" id="WP_089282547.1">
    <property type="nucleotide sequence ID" value="NZ_FZOJ01000007.1"/>
</dbReference>
<proteinExistence type="predicted"/>
<dbReference type="PROSITE" id="PS50943">
    <property type="entry name" value="HTH_CROC1"/>
    <property type="match status" value="1"/>
</dbReference>
<organism evidence="3 4">
    <name type="scientific">Anaerovirgula multivorans</name>
    <dbReference type="NCBI Taxonomy" id="312168"/>
    <lineage>
        <taxon>Bacteria</taxon>
        <taxon>Bacillati</taxon>
        <taxon>Bacillota</taxon>
        <taxon>Clostridia</taxon>
        <taxon>Peptostreptococcales</taxon>
        <taxon>Natronincolaceae</taxon>
        <taxon>Anaerovirgula</taxon>
    </lineage>
</organism>
<dbReference type="PANTHER" id="PTHR46558:SF11">
    <property type="entry name" value="HTH-TYPE TRANSCRIPTIONAL REGULATOR XRE"/>
    <property type="match status" value="1"/>
</dbReference>
<dbReference type="InterPro" id="IPR001387">
    <property type="entry name" value="Cro/C1-type_HTH"/>
</dbReference>
<dbReference type="Gene3D" id="1.10.260.40">
    <property type="entry name" value="lambda repressor-like DNA-binding domains"/>
    <property type="match status" value="1"/>
</dbReference>
<dbReference type="InterPro" id="IPR010982">
    <property type="entry name" value="Lambda_DNA-bd_dom_sf"/>
</dbReference>
<keyword evidence="1 3" id="KW-0238">DNA-binding</keyword>
<dbReference type="CDD" id="cd00093">
    <property type="entry name" value="HTH_XRE"/>
    <property type="match status" value="1"/>
</dbReference>
<dbReference type="GO" id="GO:0003677">
    <property type="term" value="F:DNA binding"/>
    <property type="evidence" value="ECO:0007669"/>
    <property type="project" value="UniProtKB-KW"/>
</dbReference>
<dbReference type="Proteomes" id="UP000198304">
    <property type="component" value="Unassembled WGS sequence"/>
</dbReference>
<protein>
    <submittedName>
        <fullName evidence="3">DNA-binding transcriptional regulator, XRE-family HTH domain</fullName>
    </submittedName>
</protein>
<dbReference type="EMBL" id="FZOJ01000007">
    <property type="protein sequence ID" value="SNS28104.1"/>
    <property type="molecule type" value="Genomic_DNA"/>
</dbReference>
<dbReference type="AlphaFoldDB" id="A0A239D8A9"/>
<dbReference type="OrthoDB" id="9812495at2"/>
<dbReference type="PANTHER" id="PTHR46558">
    <property type="entry name" value="TRACRIPTIONAL REGULATORY PROTEIN-RELATED-RELATED"/>
    <property type="match status" value="1"/>
</dbReference>
<keyword evidence="4" id="KW-1185">Reference proteome</keyword>
<accession>A0A239D8A9</accession>
<name>A0A239D8A9_9FIRM</name>
<evidence type="ECO:0000313" key="3">
    <source>
        <dbReference type="EMBL" id="SNS28104.1"/>
    </source>
</evidence>
<sequence>MEFKDKLKELRTSIGGNKKINQATVAQAIGVDRSTYSKYETGDSEPDFETVRKLADFFNVSIDYLLGREHSQKREFEKQESYEATLTEKDRKEIKQQAEHIKNSLMSSVGLAFDGKADDEETLVKIMQALEEGLSLAKKEAKEKYTPKKYRNKKE</sequence>
<gene>
    <name evidence="3" type="ORF">SAMN05446037_100731</name>
</gene>
<dbReference type="Pfam" id="PF01381">
    <property type="entry name" value="HTH_3"/>
    <property type="match status" value="1"/>
</dbReference>
<reference evidence="3 4" key="1">
    <citation type="submission" date="2017-06" db="EMBL/GenBank/DDBJ databases">
        <authorList>
            <person name="Kim H.J."/>
            <person name="Triplett B.A."/>
        </authorList>
    </citation>
    <scope>NUCLEOTIDE SEQUENCE [LARGE SCALE GENOMIC DNA]</scope>
    <source>
        <strain evidence="3 4">SCA</strain>
    </source>
</reference>